<dbReference type="AlphaFoldDB" id="A0A6A6AYB8"/>
<gene>
    <name evidence="2" type="ORF">K452DRAFT_322085</name>
</gene>
<reference evidence="2" key="1">
    <citation type="journal article" date="2020" name="Stud. Mycol.">
        <title>101 Dothideomycetes genomes: a test case for predicting lifestyles and emergence of pathogens.</title>
        <authorList>
            <person name="Haridas S."/>
            <person name="Albert R."/>
            <person name="Binder M."/>
            <person name="Bloem J."/>
            <person name="Labutti K."/>
            <person name="Salamov A."/>
            <person name="Andreopoulos B."/>
            <person name="Baker S."/>
            <person name="Barry K."/>
            <person name="Bills G."/>
            <person name="Bluhm B."/>
            <person name="Cannon C."/>
            <person name="Castanera R."/>
            <person name="Culley D."/>
            <person name="Daum C."/>
            <person name="Ezra D."/>
            <person name="Gonzalez J."/>
            <person name="Henrissat B."/>
            <person name="Kuo A."/>
            <person name="Liang C."/>
            <person name="Lipzen A."/>
            <person name="Lutzoni F."/>
            <person name="Magnuson J."/>
            <person name="Mondo S."/>
            <person name="Nolan M."/>
            <person name="Ohm R."/>
            <person name="Pangilinan J."/>
            <person name="Park H.-J."/>
            <person name="Ramirez L."/>
            <person name="Alfaro M."/>
            <person name="Sun H."/>
            <person name="Tritt A."/>
            <person name="Yoshinaga Y."/>
            <person name="Zwiers L.-H."/>
            <person name="Turgeon B."/>
            <person name="Goodwin S."/>
            <person name="Spatafora J."/>
            <person name="Crous P."/>
            <person name="Grigoriev I."/>
        </authorList>
    </citation>
    <scope>NUCLEOTIDE SEQUENCE</scope>
    <source>
        <strain evidence="2">CBS 121167</strain>
    </source>
</reference>
<dbReference type="Proteomes" id="UP000799438">
    <property type="component" value="Unassembled WGS sequence"/>
</dbReference>
<evidence type="ECO:0000313" key="3">
    <source>
        <dbReference type="Proteomes" id="UP000799438"/>
    </source>
</evidence>
<organism evidence="2 3">
    <name type="scientific">Aplosporella prunicola CBS 121167</name>
    <dbReference type="NCBI Taxonomy" id="1176127"/>
    <lineage>
        <taxon>Eukaryota</taxon>
        <taxon>Fungi</taxon>
        <taxon>Dikarya</taxon>
        <taxon>Ascomycota</taxon>
        <taxon>Pezizomycotina</taxon>
        <taxon>Dothideomycetes</taxon>
        <taxon>Dothideomycetes incertae sedis</taxon>
        <taxon>Botryosphaeriales</taxon>
        <taxon>Aplosporellaceae</taxon>
        <taxon>Aplosporella</taxon>
    </lineage>
</organism>
<feature type="region of interest" description="Disordered" evidence="1">
    <location>
        <begin position="13"/>
        <end position="35"/>
    </location>
</feature>
<name>A0A6A6AYB8_9PEZI</name>
<proteinExistence type="predicted"/>
<evidence type="ECO:0000256" key="1">
    <source>
        <dbReference type="SAM" id="MobiDB-lite"/>
    </source>
</evidence>
<dbReference type="RefSeq" id="XP_033392650.1">
    <property type="nucleotide sequence ID" value="XM_033544465.1"/>
</dbReference>
<dbReference type="GeneID" id="54301961"/>
<feature type="non-terminal residue" evidence="2">
    <location>
        <position position="145"/>
    </location>
</feature>
<sequence>MDQLDVDESINTNTFNNLNLDEPLDDDSSSDEESSNHVLPECQICETIPSELFPPEELYRLFHEDCSACPDEDWVLCDWCRHARLKHIFLCPNAGDDVVLDPILMPHIKTRIFEQTATDCAFCSFVEAMANEALKGSSLENCLIV</sequence>
<dbReference type="EMBL" id="ML995509">
    <property type="protein sequence ID" value="KAF2136932.1"/>
    <property type="molecule type" value="Genomic_DNA"/>
</dbReference>
<protein>
    <submittedName>
        <fullName evidence="2">Uncharacterized protein</fullName>
    </submittedName>
</protein>
<feature type="compositionally biased region" description="Acidic residues" evidence="1">
    <location>
        <begin position="22"/>
        <end position="33"/>
    </location>
</feature>
<accession>A0A6A6AYB8</accession>
<keyword evidence="3" id="KW-1185">Reference proteome</keyword>
<evidence type="ECO:0000313" key="2">
    <source>
        <dbReference type="EMBL" id="KAF2136932.1"/>
    </source>
</evidence>